<dbReference type="InterPro" id="IPR005824">
    <property type="entry name" value="KOW"/>
</dbReference>
<feature type="compositionally biased region" description="Basic and acidic residues" evidence="1">
    <location>
        <begin position="37"/>
        <end position="46"/>
    </location>
</feature>
<feature type="compositionally biased region" description="Acidic residues" evidence="1">
    <location>
        <begin position="13"/>
        <end position="30"/>
    </location>
</feature>
<proteinExistence type="predicted"/>
<reference evidence="3 4" key="1">
    <citation type="submission" date="2024-01" db="EMBL/GenBank/DDBJ databases">
        <title>A draft genome for a cacao thread blight-causing isolate of Paramarasmius palmivorus.</title>
        <authorList>
            <person name="Baruah I.K."/>
            <person name="Bukari Y."/>
            <person name="Amoako-Attah I."/>
            <person name="Meinhardt L.W."/>
            <person name="Bailey B.A."/>
            <person name="Cohen S.P."/>
        </authorList>
    </citation>
    <scope>NUCLEOTIDE SEQUENCE [LARGE SCALE GENOMIC DNA]</scope>
    <source>
        <strain evidence="3 4">GH-12</strain>
    </source>
</reference>
<evidence type="ECO:0000259" key="2">
    <source>
        <dbReference type="SMART" id="SM00739"/>
    </source>
</evidence>
<dbReference type="EMBL" id="JAYKXP010000062">
    <property type="protein sequence ID" value="KAK7032632.1"/>
    <property type="molecule type" value="Genomic_DNA"/>
</dbReference>
<feature type="compositionally biased region" description="Low complexity" evidence="1">
    <location>
        <begin position="71"/>
        <end position="89"/>
    </location>
</feature>
<sequence>MAIRSFLDIEAREESDEDDWSDNNGEDMEPVDIGSNNEERTEETRRPLPSKRKKIPPAEQLFASIFARLLPESSTSPPSPIPSNSANDPRPIAHTGLGADCTGSCSGPEGPFHPWAEAVLRRERDNPEPFTTPQRAPPLQPPERAELELDFTKLPERCKGSTYPELSQPSRFIIREAWAAWAAWERDEAPESSLIRRRELAPGEWVTVRHRGQHHGDTGIVYRVDRTKEGHRGYWVFLVPRLPTDHERVQSGLAPGSEKPALREKGDAPSKRKRKREENRLIKWSLNLFNPKDHKKDEVTRLQEHATFQYNKRTYSHGLVLRFYRETSLDPRFAILSAESLRFFTRSRHPFILQSTLPCLEHWKFEYGEAVTVKNLPGINSVILEVAENEGTCHVEVGERSLDTYSDIHVVPMRLLLKVVRPGDYVRVVAGVHIGLEGLVTQLSGAEVHVFELTPDDANDDAQSPWQTPKGKLARVQHNMDAILHVNSVKVIPPPFIMDHGPWYDVRVVVESEKDSHYDVYHGCVGVIKRVRRTGPNKLGVTVYLFRFDSSTEFELRHLLDQRTRQPLLLAHPLPEYYHQYRIDPELDKMYTGRPPWFGVRVSIIGGHHKGTVAIVKDVNSQSSPMRHIKLRVELQQASEVVNRLEWVSLKHVLEERTKKPLYLYWPVLTSSIFAPLPHDLVPERFWAPQKKSKLNGRWRDDNVETPEEPLHLLEDGVEIEEIVVENNETNDDDEAENAEIEEDLEMEDPWSVWNPNHRSGITHSIIDVEGSRSRISDESTYLWDRTVFSPCWSAGSIEYEMQARLDVLFDSLPAHLRSPSPPPLPSPSAPGLPAVPTHWFLHPKLVNMMFQVKVMSKEIFIETSARPTGIVAMRKKGRGKEDVPHCDIVKAVPRNFGSQSLMVIIGGKEDDIGKVVRGIYYFFNQVHREESKWWMAVTVNPQFTWMRAEAPQFLDLDPEHLAIVDEPSENRKKAKETFETNTAAGSSTAVRFGKQSPGLHSQAADLELGKVSGTAVVLDRQMRRKQSIDMDISRLDRILKPHKTTIPLKDWSYRRGFLPRRDSDRSAYVGFSIDALARESGSLQNCFQRLARYREAAIVGFGVTHGPNLPGHRHLRGDPAILEALSELLEILGYHCLKASADAESLLAQWAYDGHIDAIIATNTLPLALGAPVVLRESLSTSNGDVEVDVYDAAVLKRATGINRAGMVLILLLSGYICPLGVTDSLANDLAAKTKIGDMLMDAMDTWLGINQGKLEKAFYNINLELCETLETNPDRALSRRHAKLASYFTWLWPREELALYLYNKRERQTQLAGFAMLRGWYDIVDVARLRLWGVRHLGWEHADSSSIIRDGGLSIWQAVMASVLLSPVAEYDPEKQIIKARYLRAKILSETAMRTPRNGLKCTRFLVSLKHAGIAARLPITDKSVSLRIPDLVKRYIKEKQFTDHVVDSDDDDDMTLSASDRNSSEDPGEAMMVVEMTQEAKEESDE</sequence>
<comment type="caution">
    <text evidence="3">The sequence shown here is derived from an EMBL/GenBank/DDBJ whole genome shotgun (WGS) entry which is preliminary data.</text>
</comment>
<dbReference type="InterPro" id="IPR029060">
    <property type="entry name" value="PIN-like_dom_sf"/>
</dbReference>
<dbReference type="SUPFAM" id="SSF88723">
    <property type="entry name" value="PIN domain-like"/>
    <property type="match status" value="1"/>
</dbReference>
<feature type="domain" description="KOW" evidence="2">
    <location>
        <begin position="595"/>
        <end position="622"/>
    </location>
</feature>
<organism evidence="3 4">
    <name type="scientific">Paramarasmius palmivorus</name>
    <dbReference type="NCBI Taxonomy" id="297713"/>
    <lineage>
        <taxon>Eukaryota</taxon>
        <taxon>Fungi</taxon>
        <taxon>Dikarya</taxon>
        <taxon>Basidiomycota</taxon>
        <taxon>Agaricomycotina</taxon>
        <taxon>Agaricomycetes</taxon>
        <taxon>Agaricomycetidae</taxon>
        <taxon>Agaricales</taxon>
        <taxon>Marasmiineae</taxon>
        <taxon>Marasmiaceae</taxon>
        <taxon>Paramarasmius</taxon>
    </lineage>
</organism>
<gene>
    <name evidence="3" type="ORF">VNI00_012897</name>
</gene>
<feature type="region of interest" description="Disordered" evidence="1">
    <location>
        <begin position="1449"/>
        <end position="1473"/>
    </location>
</feature>
<feature type="domain" description="KOW" evidence="2">
    <location>
        <begin position="419"/>
        <end position="446"/>
    </location>
</feature>
<dbReference type="Proteomes" id="UP001383192">
    <property type="component" value="Unassembled WGS sequence"/>
</dbReference>
<keyword evidence="4" id="KW-1185">Reference proteome</keyword>
<dbReference type="InterPro" id="IPR008991">
    <property type="entry name" value="Translation_prot_SH3-like_sf"/>
</dbReference>
<evidence type="ECO:0000256" key="1">
    <source>
        <dbReference type="SAM" id="MobiDB-lite"/>
    </source>
</evidence>
<protein>
    <recommendedName>
        <fullName evidence="2">KOW domain-containing protein</fullName>
    </recommendedName>
</protein>
<feature type="region of interest" description="Disordered" evidence="1">
    <location>
        <begin position="1"/>
        <end position="113"/>
    </location>
</feature>
<evidence type="ECO:0000313" key="3">
    <source>
        <dbReference type="EMBL" id="KAK7032632.1"/>
    </source>
</evidence>
<feature type="domain" description="KOW" evidence="2">
    <location>
        <begin position="199"/>
        <end position="227"/>
    </location>
</feature>
<evidence type="ECO:0000313" key="4">
    <source>
        <dbReference type="Proteomes" id="UP001383192"/>
    </source>
</evidence>
<feature type="compositionally biased region" description="Basic and acidic residues" evidence="1">
    <location>
        <begin position="260"/>
        <end position="277"/>
    </location>
</feature>
<dbReference type="SMART" id="SM00739">
    <property type="entry name" value="KOW"/>
    <property type="match status" value="3"/>
</dbReference>
<feature type="region of interest" description="Disordered" evidence="1">
    <location>
        <begin position="248"/>
        <end position="277"/>
    </location>
</feature>
<dbReference type="SUPFAM" id="SSF50104">
    <property type="entry name" value="Translation proteins SH3-like domain"/>
    <property type="match status" value="1"/>
</dbReference>
<name>A0AAW0C2S5_9AGAR</name>
<accession>A0AAW0C2S5</accession>